<accession>A0ABZ2YSU3</accession>
<gene>
    <name evidence="1" type="ORF">WJU16_03040</name>
</gene>
<dbReference type="PROSITE" id="PS51257">
    <property type="entry name" value="PROKAR_LIPOPROTEIN"/>
    <property type="match status" value="1"/>
</dbReference>
<keyword evidence="2" id="KW-1185">Reference proteome</keyword>
<sequence length="160" mass="18753">MKTFYFLFLIAIASCNPSGFKGLSRGIKKDCFDNKAAVKNLDHHNRMKLFHDGKLSFLNLQSDTFFVMAKTRNQTGQRVYRIWNERGESNYSYTHPNLQTDESIQFSPRVTELIANWDTLTLRKEEANRPRTFHELTVQAVRVIVNEGKWQLSCLHFTEF</sequence>
<evidence type="ECO:0000313" key="2">
    <source>
        <dbReference type="Proteomes" id="UP001485459"/>
    </source>
</evidence>
<protein>
    <submittedName>
        <fullName evidence="1">Uncharacterized protein</fullName>
    </submittedName>
</protein>
<reference evidence="2" key="1">
    <citation type="submission" date="2024-03" db="EMBL/GenBank/DDBJ databases">
        <title>Chitinophaga horti sp. nov., isolated from garden soil.</title>
        <authorList>
            <person name="Lee D.S."/>
            <person name="Han D.M."/>
            <person name="Baek J.H."/>
            <person name="Choi D.G."/>
            <person name="Jeon J.H."/>
            <person name="Jeon C.O."/>
        </authorList>
    </citation>
    <scope>NUCLEOTIDE SEQUENCE [LARGE SCALE GENOMIC DNA]</scope>
    <source>
        <strain evidence="2">GPA1</strain>
    </source>
</reference>
<dbReference type="EMBL" id="CP149822">
    <property type="protein sequence ID" value="WZN42011.1"/>
    <property type="molecule type" value="Genomic_DNA"/>
</dbReference>
<evidence type="ECO:0000313" key="1">
    <source>
        <dbReference type="EMBL" id="WZN42011.1"/>
    </source>
</evidence>
<proteinExistence type="predicted"/>
<name>A0ABZ2YSU3_9BACT</name>
<dbReference type="RefSeq" id="WP_341836854.1">
    <property type="nucleotide sequence ID" value="NZ_CP149822.1"/>
</dbReference>
<dbReference type="Proteomes" id="UP001485459">
    <property type="component" value="Chromosome"/>
</dbReference>
<organism evidence="1 2">
    <name type="scientific">Chitinophaga pollutisoli</name>
    <dbReference type="NCBI Taxonomy" id="3133966"/>
    <lineage>
        <taxon>Bacteria</taxon>
        <taxon>Pseudomonadati</taxon>
        <taxon>Bacteroidota</taxon>
        <taxon>Chitinophagia</taxon>
        <taxon>Chitinophagales</taxon>
        <taxon>Chitinophagaceae</taxon>
        <taxon>Chitinophaga</taxon>
    </lineage>
</organism>